<evidence type="ECO:0000256" key="9">
    <source>
        <dbReference type="ARBA" id="ARBA00024202"/>
    </source>
</evidence>
<dbReference type="PANTHER" id="PTHR43386">
    <property type="entry name" value="OLIGOPEPTIDE TRANSPORT SYSTEM PERMEASE PROTEIN APPC"/>
    <property type="match status" value="1"/>
</dbReference>
<dbReference type="GO" id="GO:0015833">
    <property type="term" value="P:peptide transport"/>
    <property type="evidence" value="ECO:0007669"/>
    <property type="project" value="UniProtKB-KW"/>
</dbReference>
<sequence length="341" mass="37472">MEQIPQIPKEKFRLIHDENNKDQEKIGTPSLTYMQDVRRRLFKDKVAVVCLALISIIVVISILAPIIAPHNPNAQQVTMSNLPPKLGNLNIPGMNGYQNMGGHMVDAYKQADAPKGTFYILGTDYLGRDLLSRIIYGTRLSLVVAVLATLVDLLIGVPYGIVSGWKGGKTDTFMQRIVEIVSSIPNLIVVILMMIILKPGLTSIVIAIAITGWVTMARLVRAQTFQLKEQEYILAARTLGEPSMKIATKHLIPNLSSTIIIQTMFTIPNAIFFEAFLSFIGIGIPAPNASLGTLLSDGQKAFRFLPYQMWAPAIILSVIMIATNLLGDGLRDAFDPQSSEN</sequence>
<keyword evidence="2 10" id="KW-0813">Transport</keyword>
<dbReference type="GO" id="GO:0005886">
    <property type="term" value="C:plasma membrane"/>
    <property type="evidence" value="ECO:0007669"/>
    <property type="project" value="UniProtKB-SubCell"/>
</dbReference>
<accession>A0A0R1KL24</accession>
<dbReference type="PROSITE" id="PS50928">
    <property type="entry name" value="ABC_TM1"/>
    <property type="match status" value="1"/>
</dbReference>
<dbReference type="Proteomes" id="UP000051515">
    <property type="component" value="Unassembled WGS sequence"/>
</dbReference>
<dbReference type="PANTHER" id="PTHR43386:SF24">
    <property type="entry name" value="OLIGOPEPTIDE TRANSPORT SYSTEM PERMEASE PROTEIN AMID"/>
    <property type="match status" value="1"/>
</dbReference>
<keyword evidence="7 10" id="KW-1133">Transmembrane helix</keyword>
<evidence type="ECO:0000256" key="5">
    <source>
        <dbReference type="ARBA" id="ARBA00022856"/>
    </source>
</evidence>
<feature type="transmembrane region" description="Helical" evidence="10">
    <location>
        <begin position="46"/>
        <end position="68"/>
    </location>
</feature>
<keyword evidence="13" id="KW-1185">Reference proteome</keyword>
<keyword evidence="4 10" id="KW-0812">Transmembrane</keyword>
<evidence type="ECO:0000256" key="2">
    <source>
        <dbReference type="ARBA" id="ARBA00022448"/>
    </source>
</evidence>
<keyword evidence="5" id="KW-0571">Peptide transport</keyword>
<feature type="transmembrane region" description="Helical" evidence="10">
    <location>
        <begin position="177"/>
        <end position="197"/>
    </location>
</feature>
<feature type="transmembrane region" description="Helical" evidence="10">
    <location>
        <begin position="259"/>
        <end position="284"/>
    </location>
</feature>
<evidence type="ECO:0000256" key="6">
    <source>
        <dbReference type="ARBA" id="ARBA00022927"/>
    </source>
</evidence>
<evidence type="ECO:0000256" key="3">
    <source>
        <dbReference type="ARBA" id="ARBA00022475"/>
    </source>
</evidence>
<dbReference type="GeneID" id="96667212"/>
<keyword evidence="6" id="KW-0653">Protein transport</keyword>
<evidence type="ECO:0000256" key="4">
    <source>
        <dbReference type="ARBA" id="ARBA00022692"/>
    </source>
</evidence>
<dbReference type="Gene3D" id="1.10.3720.10">
    <property type="entry name" value="MetI-like"/>
    <property type="match status" value="1"/>
</dbReference>
<name>A0A0R1KL24_9LACO</name>
<dbReference type="PATRIC" id="fig|1423788.3.peg.958"/>
<dbReference type="EMBL" id="AZDY01000029">
    <property type="protein sequence ID" value="KRK83928.1"/>
    <property type="molecule type" value="Genomic_DNA"/>
</dbReference>
<dbReference type="GO" id="GO:0055085">
    <property type="term" value="P:transmembrane transport"/>
    <property type="evidence" value="ECO:0007669"/>
    <property type="project" value="InterPro"/>
</dbReference>
<dbReference type="SUPFAM" id="SSF161098">
    <property type="entry name" value="MetI-like"/>
    <property type="match status" value="1"/>
</dbReference>
<evidence type="ECO:0000259" key="11">
    <source>
        <dbReference type="PROSITE" id="PS50928"/>
    </source>
</evidence>
<feature type="transmembrane region" description="Helical" evidence="10">
    <location>
        <begin position="304"/>
        <end position="326"/>
    </location>
</feature>
<keyword evidence="8 10" id="KW-0472">Membrane</keyword>
<evidence type="ECO:0000256" key="1">
    <source>
        <dbReference type="ARBA" id="ARBA00004651"/>
    </source>
</evidence>
<organism evidence="12 13">
    <name type="scientific">Companilactobacillus bobalius DSM 19674</name>
    <dbReference type="NCBI Taxonomy" id="1423788"/>
    <lineage>
        <taxon>Bacteria</taxon>
        <taxon>Bacillati</taxon>
        <taxon>Bacillota</taxon>
        <taxon>Bacilli</taxon>
        <taxon>Lactobacillales</taxon>
        <taxon>Lactobacillaceae</taxon>
        <taxon>Companilactobacillus</taxon>
        <taxon>Companilactobacillus bobalius</taxon>
    </lineage>
</organism>
<evidence type="ECO:0000256" key="8">
    <source>
        <dbReference type="ARBA" id="ARBA00023136"/>
    </source>
</evidence>
<dbReference type="STRING" id="1423788.FC78_GL000931"/>
<reference evidence="12 13" key="1">
    <citation type="journal article" date="2015" name="Genome Announc.">
        <title>Expanding the biotechnology potential of lactobacilli through comparative genomics of 213 strains and associated genera.</title>
        <authorList>
            <person name="Sun Z."/>
            <person name="Harris H.M."/>
            <person name="McCann A."/>
            <person name="Guo C."/>
            <person name="Argimon S."/>
            <person name="Zhang W."/>
            <person name="Yang X."/>
            <person name="Jeffery I.B."/>
            <person name="Cooney J.C."/>
            <person name="Kagawa T.F."/>
            <person name="Liu W."/>
            <person name="Song Y."/>
            <person name="Salvetti E."/>
            <person name="Wrobel A."/>
            <person name="Rasinkangas P."/>
            <person name="Parkhill J."/>
            <person name="Rea M.C."/>
            <person name="O'Sullivan O."/>
            <person name="Ritari J."/>
            <person name="Douillard F.P."/>
            <person name="Paul Ross R."/>
            <person name="Yang R."/>
            <person name="Briner A.E."/>
            <person name="Felis G.E."/>
            <person name="de Vos W.M."/>
            <person name="Barrangou R."/>
            <person name="Klaenhammer T.R."/>
            <person name="Caufield P.W."/>
            <person name="Cui Y."/>
            <person name="Zhang H."/>
            <person name="O'Toole P.W."/>
        </authorList>
    </citation>
    <scope>NUCLEOTIDE SEQUENCE [LARGE SCALE GENOMIC DNA]</scope>
    <source>
        <strain evidence="12 13">DSM 19674</strain>
    </source>
</reference>
<proteinExistence type="inferred from homology"/>
<dbReference type="OrthoDB" id="9797472at2"/>
<evidence type="ECO:0000256" key="10">
    <source>
        <dbReference type="RuleBase" id="RU363032"/>
    </source>
</evidence>
<comment type="similarity">
    <text evidence="9">Belongs to the binding-protein-dependent transport system permease family. OppBC subfamily.</text>
</comment>
<dbReference type="Pfam" id="PF00528">
    <property type="entry name" value="BPD_transp_1"/>
    <property type="match status" value="1"/>
</dbReference>
<dbReference type="InterPro" id="IPR050366">
    <property type="entry name" value="BP-dependent_transpt_permease"/>
</dbReference>
<feature type="domain" description="ABC transmembrane type-1" evidence="11">
    <location>
        <begin position="138"/>
        <end position="327"/>
    </location>
</feature>
<protein>
    <submittedName>
        <fullName evidence="12">Oligopeptide ABC transporter, membrane-spanning subunit</fullName>
    </submittedName>
</protein>
<evidence type="ECO:0000313" key="12">
    <source>
        <dbReference type="EMBL" id="KRK83928.1"/>
    </source>
</evidence>
<comment type="subcellular location">
    <subcellularLocation>
        <location evidence="1 10">Cell membrane</location>
        <topology evidence="1 10">Multi-pass membrane protein</topology>
    </subcellularLocation>
</comment>
<feature type="transmembrane region" description="Helical" evidence="10">
    <location>
        <begin position="203"/>
        <end position="220"/>
    </location>
</feature>
<dbReference type="InterPro" id="IPR035906">
    <property type="entry name" value="MetI-like_sf"/>
</dbReference>
<dbReference type="AlphaFoldDB" id="A0A0R1KL24"/>
<dbReference type="Pfam" id="PF12911">
    <property type="entry name" value="OppC_N"/>
    <property type="match status" value="1"/>
</dbReference>
<gene>
    <name evidence="12" type="ORF">FC78_GL000931</name>
</gene>
<dbReference type="InterPro" id="IPR025966">
    <property type="entry name" value="OppC_N"/>
</dbReference>
<dbReference type="RefSeq" id="WP_025085029.1">
    <property type="nucleotide sequence ID" value="NZ_AZDY01000029.1"/>
</dbReference>
<feature type="transmembrane region" description="Helical" evidence="10">
    <location>
        <begin position="140"/>
        <end position="165"/>
    </location>
</feature>
<evidence type="ECO:0000313" key="13">
    <source>
        <dbReference type="Proteomes" id="UP000051515"/>
    </source>
</evidence>
<evidence type="ECO:0000256" key="7">
    <source>
        <dbReference type="ARBA" id="ARBA00022989"/>
    </source>
</evidence>
<dbReference type="CDD" id="cd06261">
    <property type="entry name" value="TM_PBP2"/>
    <property type="match status" value="1"/>
</dbReference>
<keyword evidence="3" id="KW-1003">Cell membrane</keyword>
<dbReference type="InterPro" id="IPR000515">
    <property type="entry name" value="MetI-like"/>
</dbReference>
<comment type="caution">
    <text evidence="12">The sequence shown here is derived from an EMBL/GenBank/DDBJ whole genome shotgun (WGS) entry which is preliminary data.</text>
</comment>
<dbReference type="GO" id="GO:0015031">
    <property type="term" value="P:protein transport"/>
    <property type="evidence" value="ECO:0007669"/>
    <property type="project" value="UniProtKB-KW"/>
</dbReference>